<comment type="caution">
    <text evidence="2">The sequence shown here is derived from an EMBL/GenBank/DDBJ whole genome shotgun (WGS) entry which is preliminary data.</text>
</comment>
<dbReference type="Proteomes" id="UP000189670">
    <property type="component" value="Unassembled WGS sequence"/>
</dbReference>
<feature type="chain" id="PRO_5010716671" evidence="1">
    <location>
        <begin position="26"/>
        <end position="535"/>
    </location>
</feature>
<reference evidence="3" key="1">
    <citation type="submission" date="2012-11" db="EMBL/GenBank/DDBJ databases">
        <authorList>
            <person name="Lucero-Rivera Y.E."/>
            <person name="Tovar-Ramirez D."/>
        </authorList>
    </citation>
    <scope>NUCLEOTIDE SEQUENCE [LARGE SCALE GENOMIC DNA]</scope>
    <source>
        <strain evidence="3">Araruama</strain>
    </source>
</reference>
<dbReference type="EMBL" id="ATBP01000043">
    <property type="protein sequence ID" value="ETR73697.1"/>
    <property type="molecule type" value="Genomic_DNA"/>
</dbReference>
<keyword evidence="1" id="KW-0732">Signal</keyword>
<name>A0A1V1PFN1_9BACT</name>
<evidence type="ECO:0000313" key="3">
    <source>
        <dbReference type="Proteomes" id="UP000189670"/>
    </source>
</evidence>
<gene>
    <name evidence="2" type="ORF">OMM_00764</name>
</gene>
<protein>
    <submittedName>
        <fullName evidence="2">Uncharacterized protein</fullName>
    </submittedName>
</protein>
<evidence type="ECO:0000256" key="1">
    <source>
        <dbReference type="SAM" id="SignalP"/>
    </source>
</evidence>
<feature type="signal peptide" evidence="1">
    <location>
        <begin position="1"/>
        <end position="25"/>
    </location>
</feature>
<organism evidence="2 3">
    <name type="scientific">Candidatus Magnetoglobus multicellularis str. Araruama</name>
    <dbReference type="NCBI Taxonomy" id="890399"/>
    <lineage>
        <taxon>Bacteria</taxon>
        <taxon>Pseudomonadati</taxon>
        <taxon>Thermodesulfobacteriota</taxon>
        <taxon>Desulfobacteria</taxon>
        <taxon>Desulfobacterales</taxon>
        <taxon>Desulfobacteraceae</taxon>
        <taxon>Candidatus Magnetoglobus</taxon>
    </lineage>
</organism>
<accession>A0A1V1PFN1</accession>
<sequence>MKNYIGKQIFAVLTALLFMVSLANANPTINLVPGSPNSDSETVIQVMLEGQTASDKELLKASGTAFTLEFSNGVTIVDVTSKFFDTFTAQFNAVPNGPEPGSYTVPAGYPEPIVTNNDGVSKTMVAAARCTPTAQSSDNELMLIKVKVTEPGTVTLKPTVLNNPDAGYNVDTKIDVLVGSDSNKEPTENGAYPVLIGSSMGDVVTNVGPYVGENDIDEDGLIDSWEIEYFGSIKKTDGGSDYDQDGITNKEEYQSGSNPLLCNLIVGTQYSMVVYGTSLNNDLPVEDGDIVMALGPGGTTDCRAHATVETKNGNKGFTYLTIQGDTEGEIISFRLLKQSDISYLDGNETFGFENNETHANVELHFGAAAIELAMVKGWNWISLNVLPDNTSIEGIFGENTSFVEQVICEGDSATYDSFLGWLGNSDIFSKISIGKMFKVKANEAFTFAVSGQAVPLNTQIQLNNGWTWIAYIPTIPMNTDTVVNSILDHFVQISNGRKSRTKDDFIGMIGGLTEMNQGEGYVIKTTSSATLVYPK</sequence>
<dbReference type="AlphaFoldDB" id="A0A1V1PFN1"/>
<proteinExistence type="predicted"/>
<evidence type="ECO:0000313" key="2">
    <source>
        <dbReference type="EMBL" id="ETR73697.1"/>
    </source>
</evidence>